<comment type="similarity">
    <text evidence="4">Belongs to the methyl-accepting chemotaxis (MCP) protein family.</text>
</comment>
<evidence type="ECO:0000256" key="2">
    <source>
        <dbReference type="ARBA" id="ARBA00022519"/>
    </source>
</evidence>
<dbReference type="RefSeq" id="WP_121220228.1">
    <property type="nucleotide sequence ID" value="NZ_RBIG01000002.1"/>
</dbReference>
<dbReference type="GO" id="GO:0007165">
    <property type="term" value="P:signal transduction"/>
    <property type="evidence" value="ECO:0007669"/>
    <property type="project" value="UniProtKB-KW"/>
</dbReference>
<dbReference type="SUPFAM" id="SSF158472">
    <property type="entry name" value="HAMP domain-like"/>
    <property type="match status" value="1"/>
</dbReference>
<dbReference type="PROSITE" id="PS50111">
    <property type="entry name" value="CHEMOTAXIS_TRANSDUC_2"/>
    <property type="match status" value="1"/>
</dbReference>
<organism evidence="11 12">
    <name type="scientific">Oceanibaculum indicum</name>
    <dbReference type="NCBI Taxonomy" id="526216"/>
    <lineage>
        <taxon>Bacteria</taxon>
        <taxon>Pseudomonadati</taxon>
        <taxon>Pseudomonadota</taxon>
        <taxon>Alphaproteobacteria</taxon>
        <taxon>Rhodospirillales</taxon>
        <taxon>Oceanibaculaceae</taxon>
        <taxon>Oceanibaculum</taxon>
    </lineage>
</organism>
<evidence type="ECO:0000256" key="6">
    <source>
        <dbReference type="SAM" id="Coils"/>
    </source>
</evidence>
<keyword evidence="2" id="KW-1003">Cell membrane</keyword>
<keyword evidence="7" id="KW-1133">Transmembrane helix</keyword>
<dbReference type="PANTHER" id="PTHR32089">
    <property type="entry name" value="METHYL-ACCEPTING CHEMOTAXIS PROTEIN MCPB"/>
    <property type="match status" value="1"/>
</dbReference>
<dbReference type="SMART" id="SM01358">
    <property type="entry name" value="HBM"/>
    <property type="match status" value="1"/>
</dbReference>
<dbReference type="SMART" id="SM00283">
    <property type="entry name" value="MA"/>
    <property type="match status" value="1"/>
</dbReference>
<dbReference type="InterPro" id="IPR004089">
    <property type="entry name" value="MCPsignal_dom"/>
</dbReference>
<evidence type="ECO:0000259" key="8">
    <source>
        <dbReference type="PROSITE" id="PS50111"/>
    </source>
</evidence>
<dbReference type="SUPFAM" id="SSF58104">
    <property type="entry name" value="Methyl-accepting chemotaxis protein (MCP) signaling domain"/>
    <property type="match status" value="1"/>
</dbReference>
<evidence type="ECO:0000313" key="12">
    <source>
        <dbReference type="Proteomes" id="UP000277424"/>
    </source>
</evidence>
<comment type="caution">
    <text evidence="11">The sequence shown here is derived from an EMBL/GenBank/DDBJ whole genome shotgun (WGS) entry which is preliminary data.</text>
</comment>
<feature type="transmembrane region" description="Helical" evidence="7">
    <location>
        <begin position="12"/>
        <end position="33"/>
    </location>
</feature>
<feature type="domain" description="T-SNARE coiled-coil homology" evidence="9">
    <location>
        <begin position="555"/>
        <end position="617"/>
    </location>
</feature>
<name>A0A420WHG5_9PROT</name>
<dbReference type="Gene3D" id="6.10.340.10">
    <property type="match status" value="1"/>
</dbReference>
<dbReference type="PROSITE" id="PS50885">
    <property type="entry name" value="HAMP"/>
    <property type="match status" value="1"/>
</dbReference>
<dbReference type="EMBL" id="RBIG01000002">
    <property type="protein sequence ID" value="RKQ70443.1"/>
    <property type="molecule type" value="Genomic_DNA"/>
</dbReference>
<keyword evidence="7" id="KW-0472">Membrane</keyword>
<keyword evidence="2" id="KW-0997">Cell inner membrane</keyword>
<dbReference type="InterPro" id="IPR000727">
    <property type="entry name" value="T_SNARE_dom"/>
</dbReference>
<keyword evidence="3 5" id="KW-0807">Transducer</keyword>
<evidence type="ECO:0000313" key="11">
    <source>
        <dbReference type="EMBL" id="RKQ70443.1"/>
    </source>
</evidence>
<proteinExistence type="inferred from homology"/>
<keyword evidence="6" id="KW-0175">Coiled coil</keyword>
<dbReference type="Gene3D" id="1.10.287.950">
    <property type="entry name" value="Methyl-accepting chemotaxis protein"/>
    <property type="match status" value="1"/>
</dbReference>
<evidence type="ECO:0000256" key="3">
    <source>
        <dbReference type="ARBA" id="ARBA00023224"/>
    </source>
</evidence>
<feature type="domain" description="Methyl-accepting transducer" evidence="8">
    <location>
        <begin position="403"/>
        <end position="639"/>
    </location>
</feature>
<dbReference type="PROSITE" id="PS50192">
    <property type="entry name" value="T_SNARE"/>
    <property type="match status" value="1"/>
</dbReference>
<feature type="transmembrane region" description="Helical" evidence="7">
    <location>
        <begin position="287"/>
        <end position="308"/>
    </location>
</feature>
<dbReference type="Pfam" id="PF00672">
    <property type="entry name" value="HAMP"/>
    <property type="match status" value="1"/>
</dbReference>
<dbReference type="PANTHER" id="PTHR32089:SF112">
    <property type="entry name" value="LYSOZYME-LIKE PROTEIN-RELATED"/>
    <property type="match status" value="1"/>
</dbReference>
<comment type="subcellular location">
    <subcellularLocation>
        <location evidence="1">Cell inner membrane</location>
        <topology evidence="1">Multi-pass membrane protein</topology>
    </subcellularLocation>
</comment>
<keyword evidence="7" id="KW-0812">Transmembrane</keyword>
<feature type="coiled-coil region" evidence="6">
    <location>
        <begin position="350"/>
        <end position="424"/>
    </location>
</feature>
<feature type="domain" description="HAMP" evidence="10">
    <location>
        <begin position="308"/>
        <end position="361"/>
    </location>
</feature>
<dbReference type="GO" id="GO:0005886">
    <property type="term" value="C:plasma membrane"/>
    <property type="evidence" value="ECO:0007669"/>
    <property type="project" value="UniProtKB-SubCell"/>
</dbReference>
<dbReference type="OrthoDB" id="3378718at2"/>
<dbReference type="AlphaFoldDB" id="A0A420WHG5"/>
<protein>
    <submittedName>
        <fullName evidence="11">Methyl-accepting chemotaxis protein</fullName>
    </submittedName>
</protein>
<evidence type="ECO:0000256" key="5">
    <source>
        <dbReference type="PROSITE-ProRule" id="PRU00284"/>
    </source>
</evidence>
<evidence type="ECO:0000256" key="7">
    <source>
        <dbReference type="SAM" id="Phobius"/>
    </source>
</evidence>
<evidence type="ECO:0000259" key="10">
    <source>
        <dbReference type="PROSITE" id="PS50885"/>
    </source>
</evidence>
<gene>
    <name evidence="11" type="ORF">BCL74_2391</name>
</gene>
<dbReference type="InterPro" id="IPR032255">
    <property type="entry name" value="HBM"/>
</dbReference>
<evidence type="ECO:0000256" key="1">
    <source>
        <dbReference type="ARBA" id="ARBA00004429"/>
    </source>
</evidence>
<accession>A0A420WHG5</accession>
<reference evidence="11 12" key="1">
    <citation type="submission" date="2018-10" db="EMBL/GenBank/DDBJ databases">
        <title>Comparative analysis of microorganisms from saline springs in Andes Mountain Range, Colombia.</title>
        <authorList>
            <person name="Rubin E."/>
        </authorList>
    </citation>
    <scope>NUCLEOTIDE SEQUENCE [LARGE SCALE GENOMIC DNA]</scope>
    <source>
        <strain evidence="11 12">USBA 36</strain>
    </source>
</reference>
<dbReference type="InterPro" id="IPR003660">
    <property type="entry name" value="HAMP_dom"/>
</dbReference>
<dbReference type="Pfam" id="PF00015">
    <property type="entry name" value="MCPsignal"/>
    <property type="match status" value="1"/>
</dbReference>
<evidence type="ECO:0000256" key="4">
    <source>
        <dbReference type="ARBA" id="ARBA00029447"/>
    </source>
</evidence>
<sequence length="659" mass="70210">MTSILSRVSVKFQVGLLGLLGIVGLLAAVAVFFQGMEKFAEQQARLDLAADQQFQALRLDAALLDARRAEKDFLIRREDRYVERHGKIIDNASGMIGALATSLARTDAALAEKLREIGAGLDTYRQRFAAVVESQRHLGYKETEGLEGNLRAAVHAVETRLKEYEQAELAVLMLMMRRHEKDFMLRLTPKYIEDIAQRKVAFTALMAETDSIPPATKQEITGLLNSYQDAFNAFAATRLQLVEQVEALSSAYAAIDPLIEQVFAGIAAGYESTQQTLAAEHAEAEKLLWIMIASILAALSLLAIWLALSISRPLVGMAGALNALAGGQTEVAIPAQDRGDEIGAIGRAVKRIEQNAIDRALAEKQAEEENRLRLEAEKKRVMAQLADQFEQNVGSIVRVVSSAANELEAAAQTLNSSLEETTAQADTVAAAATEASTNVETVATACEELAASVREIGQQVAQSSQVADRAVGTANQTQVTAEGLVAATQKIGEVVQLINEIAEQTNLLALNATIEAARAGEAGKGFAVVASEVKNLASQTAKATEDITLQIGEVQDGTQRTVGAIRDIAAVIGESREIASAIASAVEEQDAATQEISRNVMQASAGTQEVTSAIVQVSQAASEGGSAAGQVLSSAQELSQSSVRLRSEMDNFLAQVRAA</sequence>
<dbReference type="Proteomes" id="UP000277424">
    <property type="component" value="Unassembled WGS sequence"/>
</dbReference>
<evidence type="ECO:0000259" key="9">
    <source>
        <dbReference type="PROSITE" id="PS50192"/>
    </source>
</evidence>